<dbReference type="SUPFAM" id="SSF56300">
    <property type="entry name" value="Metallo-dependent phosphatases"/>
    <property type="match status" value="1"/>
</dbReference>
<evidence type="ECO:0000259" key="2">
    <source>
        <dbReference type="Pfam" id="PF00149"/>
    </source>
</evidence>
<evidence type="ECO:0000313" key="4">
    <source>
        <dbReference type="Proteomes" id="UP001229346"/>
    </source>
</evidence>
<keyword evidence="1" id="KW-0812">Transmembrane</keyword>
<protein>
    <submittedName>
        <fullName evidence="3">MPP superfamily phosphohydrolase</fullName>
    </submittedName>
</protein>
<dbReference type="CDD" id="cd07385">
    <property type="entry name" value="MPP_YkuE_C"/>
    <property type="match status" value="1"/>
</dbReference>
<dbReference type="EMBL" id="JAUSSU010000010">
    <property type="protein sequence ID" value="MDQ0115358.1"/>
    <property type="molecule type" value="Genomic_DNA"/>
</dbReference>
<feature type="transmembrane region" description="Helical" evidence="1">
    <location>
        <begin position="109"/>
        <end position="130"/>
    </location>
</feature>
<dbReference type="InterPro" id="IPR051158">
    <property type="entry name" value="Metallophosphoesterase_sf"/>
</dbReference>
<feature type="transmembrane region" description="Helical" evidence="1">
    <location>
        <begin position="78"/>
        <end position="103"/>
    </location>
</feature>
<dbReference type="InterPro" id="IPR029052">
    <property type="entry name" value="Metallo-depent_PP-like"/>
</dbReference>
<keyword evidence="1" id="KW-0472">Membrane</keyword>
<feature type="domain" description="Calcineurin-like phosphoesterase" evidence="2">
    <location>
        <begin position="155"/>
        <end position="325"/>
    </location>
</feature>
<dbReference type="Pfam" id="PF00149">
    <property type="entry name" value="Metallophos"/>
    <property type="match status" value="1"/>
</dbReference>
<dbReference type="Proteomes" id="UP001229346">
    <property type="component" value="Unassembled WGS sequence"/>
</dbReference>
<reference evidence="3 4" key="1">
    <citation type="submission" date="2023-07" db="EMBL/GenBank/DDBJ databases">
        <title>Sorghum-associated microbial communities from plants grown in Nebraska, USA.</title>
        <authorList>
            <person name="Schachtman D."/>
        </authorList>
    </citation>
    <scope>NUCLEOTIDE SEQUENCE [LARGE SCALE GENOMIC DNA]</scope>
    <source>
        <strain evidence="3 4">CC482</strain>
    </source>
</reference>
<name>A0ABT9U8N4_PAEHA</name>
<keyword evidence="4" id="KW-1185">Reference proteome</keyword>
<accession>A0ABT9U8N4</accession>
<dbReference type="PANTHER" id="PTHR31302">
    <property type="entry name" value="TRANSMEMBRANE PROTEIN WITH METALLOPHOSPHOESTERASE DOMAIN-RELATED"/>
    <property type="match status" value="1"/>
</dbReference>
<dbReference type="PANTHER" id="PTHR31302:SF0">
    <property type="entry name" value="TRANSMEMBRANE PROTEIN WITH METALLOPHOSPHOESTERASE DOMAIN"/>
    <property type="match status" value="1"/>
</dbReference>
<gene>
    <name evidence="3" type="ORF">J2T15_004816</name>
</gene>
<evidence type="ECO:0000256" key="1">
    <source>
        <dbReference type="SAM" id="Phobius"/>
    </source>
</evidence>
<comment type="caution">
    <text evidence="3">The sequence shown here is derived from an EMBL/GenBank/DDBJ whole genome shotgun (WGS) entry which is preliminary data.</text>
</comment>
<feature type="transmembrane region" description="Helical" evidence="1">
    <location>
        <begin position="37"/>
        <end position="57"/>
    </location>
</feature>
<proteinExistence type="predicted"/>
<dbReference type="RefSeq" id="WP_307206924.1">
    <property type="nucleotide sequence ID" value="NZ_JAUSSU010000010.1"/>
</dbReference>
<keyword evidence="1" id="KW-1133">Transmembrane helix</keyword>
<dbReference type="InterPro" id="IPR004843">
    <property type="entry name" value="Calcineurin-like_PHP"/>
</dbReference>
<sequence length="384" mass="41812">MNRRFIVTLIGILLVYGGLSLYLGWNGWVYLSAVYEWNHAGLYSAVVALLALAFIIGRAGQATLIRPIAGPLKLIGSYWFAILEYGVLLFPLADVVALLLKLGGAERDAYVIGTGSVTSIVLLLLLIVGTRNAWSPVIRRYTVQIPKRAGGREKLRIAMASDIHLGTTIGNGHLHRLLQKVKQINPDIILLPGDILDDDIEPFIRRKMAETLGKLEAPLGIYAVTGNHEYIGGKVPEFIAAMDAIGIRVLMDETALVADSFYIIGRKDRASGGFRAGGAGRLPISELVAPLDTSLPMIMLDHQPSDLKNAAENGIDLSLSGHTHRGQMTPNHLITKRLFELDWGYLKKGGLHAIVSSGFGFWGPPVRIGSRSEVLQIDVEFVPV</sequence>
<organism evidence="3 4">
    <name type="scientific">Paenibacillus harenae</name>
    <dbReference type="NCBI Taxonomy" id="306543"/>
    <lineage>
        <taxon>Bacteria</taxon>
        <taxon>Bacillati</taxon>
        <taxon>Bacillota</taxon>
        <taxon>Bacilli</taxon>
        <taxon>Bacillales</taxon>
        <taxon>Paenibacillaceae</taxon>
        <taxon>Paenibacillus</taxon>
    </lineage>
</organism>
<evidence type="ECO:0000313" key="3">
    <source>
        <dbReference type="EMBL" id="MDQ0115358.1"/>
    </source>
</evidence>
<feature type="transmembrane region" description="Helical" evidence="1">
    <location>
        <begin position="5"/>
        <end position="25"/>
    </location>
</feature>
<dbReference type="Gene3D" id="3.60.21.10">
    <property type="match status" value="1"/>
</dbReference>